<comment type="function">
    <text evidence="1">Multidrug efflux pump.</text>
</comment>
<feature type="transmembrane region" description="Helical" evidence="13">
    <location>
        <begin position="12"/>
        <end position="34"/>
    </location>
</feature>
<evidence type="ECO:0000256" key="2">
    <source>
        <dbReference type="ARBA" id="ARBA00004651"/>
    </source>
</evidence>
<dbReference type="PANTHER" id="PTHR43298:SF2">
    <property type="entry name" value="FMN_FAD EXPORTER YEEO-RELATED"/>
    <property type="match status" value="1"/>
</dbReference>
<evidence type="ECO:0000256" key="10">
    <source>
        <dbReference type="ARBA" id="ARBA00023065"/>
    </source>
</evidence>
<dbReference type="InterPro" id="IPR048279">
    <property type="entry name" value="MdtK-like"/>
</dbReference>
<dbReference type="InterPro" id="IPR002528">
    <property type="entry name" value="MATE_fam"/>
</dbReference>
<evidence type="ECO:0000256" key="8">
    <source>
        <dbReference type="ARBA" id="ARBA00022692"/>
    </source>
</evidence>
<dbReference type="RefSeq" id="WP_147208217.1">
    <property type="nucleotide sequence ID" value="NZ_BJYM01000002.1"/>
</dbReference>
<dbReference type="EMBL" id="BJYM01000002">
    <property type="protein sequence ID" value="GEN85718.1"/>
    <property type="molecule type" value="Genomic_DNA"/>
</dbReference>
<feature type="transmembrane region" description="Helical" evidence="13">
    <location>
        <begin position="319"/>
        <end position="339"/>
    </location>
</feature>
<feature type="transmembrane region" description="Helical" evidence="13">
    <location>
        <begin position="54"/>
        <end position="81"/>
    </location>
</feature>
<comment type="caution">
    <text evidence="14">The sequence shown here is derived from an EMBL/GenBank/DDBJ whole genome shotgun (WGS) entry which is preliminary data.</text>
</comment>
<feature type="transmembrane region" description="Helical" evidence="13">
    <location>
        <begin position="286"/>
        <end position="307"/>
    </location>
</feature>
<organism evidence="14 15">
    <name type="scientific">Oceanobacillus sojae</name>
    <dbReference type="NCBI Taxonomy" id="582851"/>
    <lineage>
        <taxon>Bacteria</taxon>
        <taxon>Bacillati</taxon>
        <taxon>Bacillota</taxon>
        <taxon>Bacilli</taxon>
        <taxon>Bacillales</taxon>
        <taxon>Bacillaceae</taxon>
        <taxon>Oceanobacillus</taxon>
    </lineage>
</organism>
<dbReference type="OrthoDB" id="9780160at2"/>
<feature type="transmembrane region" description="Helical" evidence="13">
    <location>
        <begin position="93"/>
        <end position="112"/>
    </location>
</feature>
<sequence length="457" mass="50385">MYETTNRRQKIKLFIIIMLPILVTQVSMNLMNFFDTVMSGQASAVDLAGVAIGSSLWIPILTAVNGIVLAITPIIAQLIGAKEKKDIPQVIQQGIYLSIVLSCIILIAGFFILDPVLHLMSLEPDVHHVAKYYLVSLATGIMPLFIFHTVRSFMDGLGQTRASMIIILISLPINALLNYIFIFGKLGIPAFGGVGAGIATSITYWIVSIISLYMIHRVAPFTSYQIFQVRFKPQISYWLSQLKIGLPIGLAMFFETSIFSAVTIMMSVYDTNTIAAHQAAMNFAGLLYMLPLSVGMALTIAVGFEIGAKRFKDARSYTYLGITGGILIAVFTGIILFVFDGAVARLYHTNPEVITLTKQFILFAIFYQLADAIGAPIQGALRGYKDVNVTLVLALISYWLIGLPVGYLFANYTDFDAFGYWIGIIVGLSAGAAALLFRLLYIQRKVKVKQNYQMKRS</sequence>
<keyword evidence="8 13" id="KW-0812">Transmembrane</keyword>
<evidence type="ECO:0000256" key="1">
    <source>
        <dbReference type="ARBA" id="ARBA00003408"/>
    </source>
</evidence>
<gene>
    <name evidence="14" type="primary">norM</name>
    <name evidence="14" type="ORF">OSO01_04570</name>
</gene>
<dbReference type="GO" id="GO:0042910">
    <property type="term" value="F:xenobiotic transmembrane transporter activity"/>
    <property type="evidence" value="ECO:0007669"/>
    <property type="project" value="InterPro"/>
</dbReference>
<feature type="transmembrane region" description="Helical" evidence="13">
    <location>
        <begin position="418"/>
        <end position="441"/>
    </location>
</feature>
<comment type="subcellular location">
    <subcellularLocation>
        <location evidence="2">Cell membrane</location>
        <topology evidence="2">Multi-pass membrane protein</topology>
    </subcellularLocation>
</comment>
<feature type="transmembrane region" description="Helical" evidence="13">
    <location>
        <begin position="132"/>
        <end position="150"/>
    </location>
</feature>
<dbReference type="InterPro" id="IPR050222">
    <property type="entry name" value="MATE_MdtK"/>
</dbReference>
<dbReference type="Proteomes" id="UP000321558">
    <property type="component" value="Unassembled WGS sequence"/>
</dbReference>
<evidence type="ECO:0000256" key="13">
    <source>
        <dbReference type="SAM" id="Phobius"/>
    </source>
</evidence>
<feature type="transmembrane region" description="Helical" evidence="13">
    <location>
        <begin position="162"/>
        <end position="182"/>
    </location>
</feature>
<dbReference type="PANTHER" id="PTHR43298">
    <property type="entry name" value="MULTIDRUG RESISTANCE PROTEIN NORM-RELATED"/>
    <property type="match status" value="1"/>
</dbReference>
<feature type="transmembrane region" description="Helical" evidence="13">
    <location>
        <begin position="359"/>
        <end position="377"/>
    </location>
</feature>
<dbReference type="Pfam" id="PF01554">
    <property type="entry name" value="MatE"/>
    <property type="match status" value="2"/>
</dbReference>
<keyword evidence="10" id="KW-0406">Ion transport</keyword>
<comment type="similarity">
    <text evidence="3">Belongs to the multi antimicrobial extrusion (MATE) (TC 2.A.66.1) family.</text>
</comment>
<proteinExistence type="inferred from homology"/>
<evidence type="ECO:0000256" key="6">
    <source>
        <dbReference type="ARBA" id="ARBA00022449"/>
    </source>
</evidence>
<feature type="transmembrane region" description="Helical" evidence="13">
    <location>
        <begin position="244"/>
        <end position="266"/>
    </location>
</feature>
<evidence type="ECO:0000256" key="3">
    <source>
        <dbReference type="ARBA" id="ARBA00010199"/>
    </source>
</evidence>
<dbReference type="GO" id="GO:0006811">
    <property type="term" value="P:monoatomic ion transport"/>
    <property type="evidence" value="ECO:0007669"/>
    <property type="project" value="UniProtKB-KW"/>
</dbReference>
<keyword evidence="7" id="KW-1003">Cell membrane</keyword>
<dbReference type="GO" id="GO:0015297">
    <property type="term" value="F:antiporter activity"/>
    <property type="evidence" value="ECO:0007669"/>
    <property type="project" value="UniProtKB-KW"/>
</dbReference>
<evidence type="ECO:0000256" key="11">
    <source>
        <dbReference type="ARBA" id="ARBA00023136"/>
    </source>
</evidence>
<evidence type="ECO:0000313" key="15">
    <source>
        <dbReference type="Proteomes" id="UP000321558"/>
    </source>
</evidence>
<keyword evidence="5" id="KW-0813">Transport</keyword>
<dbReference type="STRING" id="582851.GCA_900162665_02686"/>
<keyword evidence="15" id="KW-1185">Reference proteome</keyword>
<dbReference type="GO" id="GO:0005886">
    <property type="term" value="C:plasma membrane"/>
    <property type="evidence" value="ECO:0007669"/>
    <property type="project" value="UniProtKB-SubCell"/>
</dbReference>
<evidence type="ECO:0000256" key="9">
    <source>
        <dbReference type="ARBA" id="ARBA00022989"/>
    </source>
</evidence>
<evidence type="ECO:0000256" key="12">
    <source>
        <dbReference type="ARBA" id="ARBA00031636"/>
    </source>
</evidence>
<feature type="transmembrane region" description="Helical" evidence="13">
    <location>
        <begin position="389"/>
        <end position="412"/>
    </location>
</feature>
<keyword evidence="9 13" id="KW-1133">Transmembrane helix</keyword>
<feature type="transmembrane region" description="Helical" evidence="13">
    <location>
        <begin position="188"/>
        <end position="215"/>
    </location>
</feature>
<dbReference type="PIRSF" id="PIRSF006603">
    <property type="entry name" value="DinF"/>
    <property type="match status" value="1"/>
</dbReference>
<dbReference type="AlphaFoldDB" id="A0A511ZE39"/>
<evidence type="ECO:0000256" key="5">
    <source>
        <dbReference type="ARBA" id="ARBA00022448"/>
    </source>
</evidence>
<reference evidence="14 15" key="1">
    <citation type="submission" date="2019-07" db="EMBL/GenBank/DDBJ databases">
        <title>Whole genome shotgun sequence of Oceanobacillus sojae NBRC 105379.</title>
        <authorList>
            <person name="Hosoyama A."/>
            <person name="Uohara A."/>
            <person name="Ohji S."/>
            <person name="Ichikawa N."/>
        </authorList>
    </citation>
    <scope>NUCLEOTIDE SEQUENCE [LARGE SCALE GENOMIC DNA]</scope>
    <source>
        <strain evidence="14 15">NBRC 105379</strain>
    </source>
</reference>
<keyword evidence="11 13" id="KW-0472">Membrane</keyword>
<dbReference type="CDD" id="cd13131">
    <property type="entry name" value="MATE_NorM_like"/>
    <property type="match status" value="1"/>
</dbReference>
<accession>A0A511ZE39</accession>
<protein>
    <recommendedName>
        <fullName evidence="4">Probable multidrug resistance protein NorM</fullName>
    </recommendedName>
    <alternativeName>
        <fullName evidence="12">Multidrug-efflux transporter</fullName>
    </alternativeName>
</protein>
<evidence type="ECO:0000256" key="7">
    <source>
        <dbReference type="ARBA" id="ARBA00022475"/>
    </source>
</evidence>
<evidence type="ECO:0000313" key="14">
    <source>
        <dbReference type="EMBL" id="GEN85718.1"/>
    </source>
</evidence>
<dbReference type="NCBIfam" id="TIGR00797">
    <property type="entry name" value="matE"/>
    <property type="match status" value="1"/>
</dbReference>
<keyword evidence="6" id="KW-0050">Antiport</keyword>
<evidence type="ECO:0000256" key="4">
    <source>
        <dbReference type="ARBA" id="ARBA00020268"/>
    </source>
</evidence>
<name>A0A511ZE39_9BACI</name>